<feature type="compositionally biased region" description="Basic residues" evidence="1">
    <location>
        <begin position="8"/>
        <end position="19"/>
    </location>
</feature>
<name>A0A4Y2QQT4_ARAVE</name>
<dbReference type="Proteomes" id="UP000499080">
    <property type="component" value="Unassembled WGS sequence"/>
</dbReference>
<reference evidence="2 3" key="1">
    <citation type="journal article" date="2019" name="Sci. Rep.">
        <title>Orb-weaving spider Araneus ventricosus genome elucidates the spidroin gene catalogue.</title>
        <authorList>
            <person name="Kono N."/>
            <person name="Nakamura H."/>
            <person name="Ohtoshi R."/>
            <person name="Moran D.A.P."/>
            <person name="Shinohara A."/>
            <person name="Yoshida Y."/>
            <person name="Fujiwara M."/>
            <person name="Mori M."/>
            <person name="Tomita M."/>
            <person name="Arakawa K."/>
        </authorList>
    </citation>
    <scope>NUCLEOTIDE SEQUENCE [LARGE SCALE GENOMIC DNA]</scope>
</reference>
<evidence type="ECO:0000256" key="1">
    <source>
        <dbReference type="SAM" id="MobiDB-lite"/>
    </source>
</evidence>
<feature type="region of interest" description="Disordered" evidence="1">
    <location>
        <begin position="1"/>
        <end position="22"/>
    </location>
</feature>
<dbReference type="AlphaFoldDB" id="A0A4Y2QQT4"/>
<protein>
    <submittedName>
        <fullName evidence="2">Uncharacterized protein</fullName>
    </submittedName>
</protein>
<evidence type="ECO:0000313" key="3">
    <source>
        <dbReference type="Proteomes" id="UP000499080"/>
    </source>
</evidence>
<sequence>MPAPHLPHEHRIHPGHSNHHHLELQGGHRGGIFLPSDRSLSLSGMILVEMGKNDNYSPLGKEAFVEFFHGLPLPGAIDLDFRSGRYQLRKLICIVCMGQVRIKSDISDKLLSCWCVVVVWRRWFFFRCHPYHLIEAQN</sequence>
<proteinExistence type="predicted"/>
<dbReference type="EMBL" id="BGPR01014533">
    <property type="protein sequence ID" value="GBN65616.1"/>
    <property type="molecule type" value="Genomic_DNA"/>
</dbReference>
<keyword evidence="3" id="KW-1185">Reference proteome</keyword>
<gene>
    <name evidence="2" type="ORF">AVEN_237584_1</name>
</gene>
<comment type="caution">
    <text evidence="2">The sequence shown here is derived from an EMBL/GenBank/DDBJ whole genome shotgun (WGS) entry which is preliminary data.</text>
</comment>
<evidence type="ECO:0000313" key="2">
    <source>
        <dbReference type="EMBL" id="GBN65616.1"/>
    </source>
</evidence>
<organism evidence="2 3">
    <name type="scientific">Araneus ventricosus</name>
    <name type="common">Orbweaver spider</name>
    <name type="synonym">Epeira ventricosa</name>
    <dbReference type="NCBI Taxonomy" id="182803"/>
    <lineage>
        <taxon>Eukaryota</taxon>
        <taxon>Metazoa</taxon>
        <taxon>Ecdysozoa</taxon>
        <taxon>Arthropoda</taxon>
        <taxon>Chelicerata</taxon>
        <taxon>Arachnida</taxon>
        <taxon>Araneae</taxon>
        <taxon>Araneomorphae</taxon>
        <taxon>Entelegynae</taxon>
        <taxon>Araneoidea</taxon>
        <taxon>Araneidae</taxon>
        <taxon>Araneus</taxon>
    </lineage>
</organism>
<accession>A0A4Y2QQT4</accession>